<accession>A0A6G1HI53</accession>
<sequence>MKLSRTPASEVRREYDERIEDFLKSVGVGSSRWRPTFSQQEPVLSQFIRWGEQTYRQNGLLEETTSKASNELTRCQKRNDELEERLRRMQQQLDDEIAKNERMAERNSAMVIEHSRSLQAQASEHKRRENKLLGQLMVNHEDSLGWADDVLRVRFLDLKRQLDELTSKSELRLEPHRRLGSRLDPNGFIERNGTDQAHFLLRSSIWRILKHQFFSQPFGFGVLGRGDGYSQLLSTFSSWQGLVSGNSAADSLDRLKHDRLANNWRMATFQYIHSIVTTERPDHGVIPVSRYYAANVESSITFIWDFLSGIVKLCNGKLWETAEREIRQIVRLVGEIALQFGMQSAHLELFEPKFKDEIKIGDDFEDCENKDMDRGMKFEVHLVTLPGLRKIGDGRTDMRTPRTIVACGIYPLREA</sequence>
<dbReference type="OrthoDB" id="5383650at2759"/>
<organism evidence="2 3">
    <name type="scientific">Trichodelitschia bisporula</name>
    <dbReference type="NCBI Taxonomy" id="703511"/>
    <lineage>
        <taxon>Eukaryota</taxon>
        <taxon>Fungi</taxon>
        <taxon>Dikarya</taxon>
        <taxon>Ascomycota</taxon>
        <taxon>Pezizomycotina</taxon>
        <taxon>Dothideomycetes</taxon>
        <taxon>Dothideomycetes incertae sedis</taxon>
        <taxon>Phaeotrichales</taxon>
        <taxon>Phaeotrichaceae</taxon>
        <taxon>Trichodelitschia</taxon>
    </lineage>
</organism>
<keyword evidence="1" id="KW-0175">Coiled coil</keyword>
<evidence type="ECO:0000256" key="1">
    <source>
        <dbReference type="SAM" id="Coils"/>
    </source>
</evidence>
<evidence type="ECO:0000313" key="2">
    <source>
        <dbReference type="EMBL" id="KAF2395574.1"/>
    </source>
</evidence>
<proteinExistence type="predicted"/>
<protein>
    <submittedName>
        <fullName evidence="2">Uncharacterized protein</fullName>
    </submittedName>
</protein>
<evidence type="ECO:0000313" key="3">
    <source>
        <dbReference type="Proteomes" id="UP000799640"/>
    </source>
</evidence>
<dbReference type="Proteomes" id="UP000799640">
    <property type="component" value="Unassembled WGS sequence"/>
</dbReference>
<dbReference type="EMBL" id="ML996713">
    <property type="protein sequence ID" value="KAF2395574.1"/>
    <property type="molecule type" value="Genomic_DNA"/>
</dbReference>
<dbReference type="AlphaFoldDB" id="A0A6G1HI53"/>
<feature type="coiled-coil region" evidence="1">
    <location>
        <begin position="65"/>
        <end position="106"/>
    </location>
</feature>
<gene>
    <name evidence="2" type="ORF">EJ06DRAFT_585829</name>
</gene>
<keyword evidence="3" id="KW-1185">Reference proteome</keyword>
<reference evidence="2" key="1">
    <citation type="journal article" date="2020" name="Stud. Mycol.">
        <title>101 Dothideomycetes genomes: a test case for predicting lifestyles and emergence of pathogens.</title>
        <authorList>
            <person name="Haridas S."/>
            <person name="Albert R."/>
            <person name="Binder M."/>
            <person name="Bloem J."/>
            <person name="Labutti K."/>
            <person name="Salamov A."/>
            <person name="Andreopoulos B."/>
            <person name="Baker S."/>
            <person name="Barry K."/>
            <person name="Bills G."/>
            <person name="Bluhm B."/>
            <person name="Cannon C."/>
            <person name="Castanera R."/>
            <person name="Culley D."/>
            <person name="Daum C."/>
            <person name="Ezra D."/>
            <person name="Gonzalez J."/>
            <person name="Henrissat B."/>
            <person name="Kuo A."/>
            <person name="Liang C."/>
            <person name="Lipzen A."/>
            <person name="Lutzoni F."/>
            <person name="Magnuson J."/>
            <person name="Mondo S."/>
            <person name="Nolan M."/>
            <person name="Ohm R."/>
            <person name="Pangilinan J."/>
            <person name="Park H.-J."/>
            <person name="Ramirez L."/>
            <person name="Alfaro M."/>
            <person name="Sun H."/>
            <person name="Tritt A."/>
            <person name="Yoshinaga Y."/>
            <person name="Zwiers L.-H."/>
            <person name="Turgeon B."/>
            <person name="Goodwin S."/>
            <person name="Spatafora J."/>
            <person name="Crous P."/>
            <person name="Grigoriev I."/>
        </authorList>
    </citation>
    <scope>NUCLEOTIDE SEQUENCE</scope>
    <source>
        <strain evidence="2">CBS 262.69</strain>
    </source>
</reference>
<name>A0A6G1HI53_9PEZI</name>